<dbReference type="AlphaFoldDB" id="A0A060T730"/>
<proteinExistence type="predicted"/>
<dbReference type="EMBL" id="HG937694">
    <property type="protein sequence ID" value="CDP36945.1"/>
    <property type="molecule type" value="Genomic_DNA"/>
</dbReference>
<sequence>MYPAVVRSTGGSEYIIRCIHRRGHTSGLHTIRCNLPSKIHTNRHIPGQLHINMPTAEGLFSIDRKLKAKFEIDDIEYFFTGFIDSETRPVLVPLQIATLEYDVLDQLTGYQKQSYEGYFEENTFQVKLENGATIKGDNTPFSFDQPYEVRGDCWWE</sequence>
<reference evidence="1" key="2">
    <citation type="submission" date="2014-06" db="EMBL/GenBank/DDBJ databases">
        <title>The complete genome of Blastobotrys (Arxula) adeninivorans LS3 - a yeast of biotechnological interest.</title>
        <authorList>
            <person name="Kunze G."/>
            <person name="Gaillardin C."/>
            <person name="Czernicka M."/>
            <person name="Durrens P."/>
            <person name="Martin T."/>
            <person name="Boer E."/>
            <person name="Gabaldon T."/>
            <person name="Cruz J."/>
            <person name="Talla E."/>
            <person name="Marck C."/>
            <person name="Goffeau A."/>
            <person name="Barbe V."/>
            <person name="Baret P."/>
            <person name="Baronian K."/>
            <person name="Beier S."/>
            <person name="Bleykasten C."/>
            <person name="Bode R."/>
            <person name="Casaregola S."/>
            <person name="Despons L."/>
            <person name="Fairhead C."/>
            <person name="Giersberg M."/>
            <person name="Gierski P."/>
            <person name="Hahnel U."/>
            <person name="Hartmann A."/>
            <person name="Jankowska D."/>
            <person name="Jubin C."/>
            <person name="Jung P."/>
            <person name="Lafontaine I."/>
            <person name="Leh-Louis V."/>
            <person name="Lemaire M."/>
            <person name="Marcet-Houben M."/>
            <person name="Mascher M."/>
            <person name="Morel G."/>
            <person name="Richard G.-F."/>
            <person name="Riechen J."/>
            <person name="Sacerdot C."/>
            <person name="Sarkar A."/>
            <person name="Savel G."/>
            <person name="Schacherer J."/>
            <person name="Sherman D."/>
            <person name="Straub M.-L."/>
            <person name="Stein N."/>
            <person name="Thierry A."/>
            <person name="Trautwein-Schult A."/>
            <person name="Westhof E."/>
            <person name="Worch S."/>
            <person name="Dujon B."/>
            <person name="Souciet J.-L."/>
            <person name="Wincker P."/>
            <person name="Scholz U."/>
            <person name="Neuveglise N."/>
        </authorList>
    </citation>
    <scope>NUCLEOTIDE SEQUENCE</scope>
    <source>
        <strain evidence="1">LS3</strain>
    </source>
</reference>
<evidence type="ECO:0000313" key="1">
    <source>
        <dbReference type="EMBL" id="CDP36945.1"/>
    </source>
</evidence>
<accession>A0A060T730</accession>
<reference evidence="1" key="1">
    <citation type="submission" date="2014-02" db="EMBL/GenBank/DDBJ databases">
        <authorList>
            <person name="Genoscope - CEA"/>
        </authorList>
    </citation>
    <scope>NUCLEOTIDE SEQUENCE</scope>
    <source>
        <strain evidence="1">LS3</strain>
    </source>
</reference>
<gene>
    <name evidence="1" type="ORF">GNLVRS02_ARAD1D00220g</name>
</gene>
<organism evidence="1">
    <name type="scientific">Blastobotrys adeninivorans</name>
    <name type="common">Yeast</name>
    <name type="synonym">Arxula adeninivorans</name>
    <dbReference type="NCBI Taxonomy" id="409370"/>
    <lineage>
        <taxon>Eukaryota</taxon>
        <taxon>Fungi</taxon>
        <taxon>Dikarya</taxon>
        <taxon>Ascomycota</taxon>
        <taxon>Saccharomycotina</taxon>
        <taxon>Dipodascomycetes</taxon>
        <taxon>Dipodascales</taxon>
        <taxon>Trichomonascaceae</taxon>
        <taxon>Blastobotrys</taxon>
    </lineage>
</organism>
<name>A0A060T730_BLAAD</name>
<protein>
    <submittedName>
        <fullName evidence="1">ARAD1D00220p</fullName>
    </submittedName>
</protein>